<gene>
    <name evidence="9" type="ORF">GCM10010211_74600</name>
</gene>
<feature type="transmembrane region" description="Helical" evidence="8">
    <location>
        <begin position="282"/>
        <end position="302"/>
    </location>
</feature>
<keyword evidence="2" id="KW-0813">Transport</keyword>
<dbReference type="InterPro" id="IPR050367">
    <property type="entry name" value="APC_superfamily"/>
</dbReference>
<dbReference type="PIRSF" id="PIRSF006060">
    <property type="entry name" value="AA_transporter"/>
    <property type="match status" value="1"/>
</dbReference>
<keyword evidence="10" id="KW-1185">Reference proteome</keyword>
<organism evidence="9 10">
    <name type="scientific">Streptomyces albospinus</name>
    <dbReference type="NCBI Taxonomy" id="285515"/>
    <lineage>
        <taxon>Bacteria</taxon>
        <taxon>Bacillati</taxon>
        <taxon>Actinomycetota</taxon>
        <taxon>Actinomycetes</taxon>
        <taxon>Kitasatosporales</taxon>
        <taxon>Streptomycetaceae</taxon>
        <taxon>Streptomyces</taxon>
    </lineage>
</organism>
<evidence type="ECO:0000313" key="10">
    <source>
        <dbReference type="Proteomes" id="UP000654471"/>
    </source>
</evidence>
<feature type="transmembrane region" description="Helical" evidence="8">
    <location>
        <begin position="460"/>
        <end position="483"/>
    </location>
</feature>
<feature type="transmembrane region" description="Helical" evidence="8">
    <location>
        <begin position="503"/>
        <end position="525"/>
    </location>
</feature>
<comment type="caution">
    <text evidence="9">The sequence shown here is derived from an EMBL/GenBank/DDBJ whole genome shotgun (WGS) entry which is preliminary data.</text>
</comment>
<feature type="transmembrane region" description="Helical" evidence="8">
    <location>
        <begin position="211"/>
        <end position="229"/>
    </location>
</feature>
<dbReference type="Pfam" id="PF13520">
    <property type="entry name" value="AA_permease_2"/>
    <property type="match status" value="1"/>
</dbReference>
<protein>
    <submittedName>
        <fullName evidence="9">Amino acid permease</fullName>
    </submittedName>
</protein>
<evidence type="ECO:0000313" key="9">
    <source>
        <dbReference type="EMBL" id="GGU96391.1"/>
    </source>
</evidence>
<dbReference type="InterPro" id="IPR002293">
    <property type="entry name" value="AA/rel_permease1"/>
</dbReference>
<evidence type="ECO:0000256" key="6">
    <source>
        <dbReference type="ARBA" id="ARBA00023136"/>
    </source>
</evidence>
<dbReference type="PANTHER" id="PTHR42770:SF15">
    <property type="entry name" value="GLUTAMATE_GAMMA-AMINOBUTYRATE ANTIPORTER-RELATED"/>
    <property type="match status" value="1"/>
</dbReference>
<feature type="transmembrane region" description="Helical" evidence="8">
    <location>
        <begin position="322"/>
        <end position="348"/>
    </location>
</feature>
<sequence>MVPGGYPGADRDTRAPLPMRPERMPHDVIRRETGATDRTARPPLRPRRITAVSVPAPVPHLKRSLRRFDIMAMGVAAVISFDVIGQIAAGGGQAIVWIAVLAVAFLLPYALIFAETGAAFPQEGGPYVWVEVAFGRLPAALTTLFYWVTNPVWLGGSLVFIAAEAWNDFVFRLGSGSFADYVFKLVFIWAAILTAVVSLRRGKWITTGGAAAKVLALAFFTVTAVAYGIEHGFRGLEQAAFSPTAAGFLALVPVLLFAYVGFEAPNAAGDEMHDPQHDVPVAIGRTGTIAACCYLLPVAAILSAAPPGRVTGIGGFMDAAELVFGIYGSWSGPLLTCVAVLFAVALLTQGSAWMIVADRMQAMAAADGGFFTGALGAFHPRLGTPVRMNLVSGVTATAFMVAAMNLAHGNAAAVFGVVLSVAITTLLLSYLALIPALLALRLHHREVPRPYEVPFGTRGFTVATLLVYAWILLGSWATLFPGTLEAAVGIPYRFRTTWGVSRLTFETFTLGTVGLLLAVGLAGYLTPRMRTQSPDDQGQARPAG</sequence>
<evidence type="ECO:0000256" key="2">
    <source>
        <dbReference type="ARBA" id="ARBA00022448"/>
    </source>
</evidence>
<keyword evidence="4 8" id="KW-0812">Transmembrane</keyword>
<accession>A0ABQ2VLC6</accession>
<evidence type="ECO:0000256" key="8">
    <source>
        <dbReference type="SAM" id="Phobius"/>
    </source>
</evidence>
<name>A0ABQ2VLC6_9ACTN</name>
<evidence type="ECO:0000256" key="3">
    <source>
        <dbReference type="ARBA" id="ARBA00022475"/>
    </source>
</evidence>
<keyword evidence="6 8" id="KW-0472">Membrane</keyword>
<feature type="transmembrane region" description="Helical" evidence="8">
    <location>
        <begin position="94"/>
        <end position="114"/>
    </location>
</feature>
<proteinExistence type="predicted"/>
<feature type="transmembrane region" description="Helical" evidence="8">
    <location>
        <begin position="181"/>
        <end position="199"/>
    </location>
</feature>
<keyword evidence="3" id="KW-1003">Cell membrane</keyword>
<dbReference type="Proteomes" id="UP000654471">
    <property type="component" value="Unassembled WGS sequence"/>
</dbReference>
<feature type="compositionally biased region" description="Basic and acidic residues" evidence="7">
    <location>
        <begin position="9"/>
        <end position="22"/>
    </location>
</feature>
<dbReference type="PANTHER" id="PTHR42770">
    <property type="entry name" value="AMINO ACID TRANSPORTER-RELATED"/>
    <property type="match status" value="1"/>
</dbReference>
<dbReference type="RefSeq" id="WP_229852978.1">
    <property type="nucleotide sequence ID" value="NZ_BMRP01000052.1"/>
</dbReference>
<evidence type="ECO:0000256" key="1">
    <source>
        <dbReference type="ARBA" id="ARBA00004651"/>
    </source>
</evidence>
<evidence type="ECO:0000256" key="4">
    <source>
        <dbReference type="ARBA" id="ARBA00022692"/>
    </source>
</evidence>
<feature type="transmembrane region" description="Helical" evidence="8">
    <location>
        <begin position="70"/>
        <end position="88"/>
    </location>
</feature>
<dbReference type="Gene3D" id="1.20.1740.10">
    <property type="entry name" value="Amino acid/polyamine transporter I"/>
    <property type="match status" value="1"/>
</dbReference>
<reference evidence="10" key="1">
    <citation type="journal article" date="2019" name="Int. J. Syst. Evol. Microbiol.">
        <title>The Global Catalogue of Microorganisms (GCM) 10K type strain sequencing project: providing services to taxonomists for standard genome sequencing and annotation.</title>
        <authorList>
            <consortium name="The Broad Institute Genomics Platform"/>
            <consortium name="The Broad Institute Genome Sequencing Center for Infectious Disease"/>
            <person name="Wu L."/>
            <person name="Ma J."/>
        </authorList>
    </citation>
    <scope>NUCLEOTIDE SEQUENCE [LARGE SCALE GENOMIC DNA]</scope>
    <source>
        <strain evidence="10">JCM 3399</strain>
    </source>
</reference>
<dbReference type="EMBL" id="BMRP01000052">
    <property type="protein sequence ID" value="GGU96391.1"/>
    <property type="molecule type" value="Genomic_DNA"/>
</dbReference>
<feature type="transmembrane region" description="Helical" evidence="8">
    <location>
        <begin position="413"/>
        <end position="440"/>
    </location>
</feature>
<feature type="transmembrane region" description="Helical" evidence="8">
    <location>
        <begin position="241"/>
        <end position="262"/>
    </location>
</feature>
<feature type="transmembrane region" description="Helical" evidence="8">
    <location>
        <begin position="390"/>
        <end position="407"/>
    </location>
</feature>
<feature type="transmembrane region" description="Helical" evidence="8">
    <location>
        <begin position="152"/>
        <end position="169"/>
    </location>
</feature>
<evidence type="ECO:0000256" key="7">
    <source>
        <dbReference type="SAM" id="MobiDB-lite"/>
    </source>
</evidence>
<comment type="subcellular location">
    <subcellularLocation>
        <location evidence="1">Cell membrane</location>
        <topology evidence="1">Multi-pass membrane protein</topology>
    </subcellularLocation>
</comment>
<evidence type="ECO:0000256" key="5">
    <source>
        <dbReference type="ARBA" id="ARBA00022989"/>
    </source>
</evidence>
<feature type="region of interest" description="Disordered" evidence="7">
    <location>
        <begin position="1"/>
        <end position="22"/>
    </location>
</feature>
<keyword evidence="5 8" id="KW-1133">Transmembrane helix</keyword>